<name>A0A895YEH0_9ACTN</name>
<protein>
    <submittedName>
        <fullName evidence="4">GNAT family N-acetyltransferase</fullName>
    </submittedName>
</protein>
<evidence type="ECO:0000313" key="5">
    <source>
        <dbReference type="Proteomes" id="UP000662857"/>
    </source>
</evidence>
<keyword evidence="5" id="KW-1185">Reference proteome</keyword>
<gene>
    <name evidence="4" type="ORF">JQS43_12955</name>
</gene>
<evidence type="ECO:0000256" key="2">
    <source>
        <dbReference type="ARBA" id="ARBA00023315"/>
    </source>
</evidence>
<dbReference type="InterPro" id="IPR016181">
    <property type="entry name" value="Acyl_CoA_acyltransferase"/>
</dbReference>
<dbReference type="RefSeq" id="WP_239674659.1">
    <property type="nucleotide sequence ID" value="NZ_CP070499.1"/>
</dbReference>
<dbReference type="PANTHER" id="PTHR43877:SF1">
    <property type="entry name" value="ACETYLTRANSFERASE"/>
    <property type="match status" value="1"/>
</dbReference>
<dbReference type="PANTHER" id="PTHR43877">
    <property type="entry name" value="AMINOALKYLPHOSPHONATE N-ACETYLTRANSFERASE-RELATED-RELATED"/>
    <property type="match status" value="1"/>
</dbReference>
<accession>A0A895YEH0</accession>
<keyword evidence="2" id="KW-0012">Acyltransferase</keyword>
<dbReference type="Gene3D" id="3.40.630.30">
    <property type="match status" value="1"/>
</dbReference>
<dbReference type="Pfam" id="PF00583">
    <property type="entry name" value="Acetyltransf_1"/>
    <property type="match status" value="1"/>
</dbReference>
<feature type="domain" description="N-acetyltransferase" evidence="3">
    <location>
        <begin position="150"/>
        <end position="314"/>
    </location>
</feature>
<evidence type="ECO:0000313" key="4">
    <source>
        <dbReference type="EMBL" id="QSB12620.1"/>
    </source>
</evidence>
<evidence type="ECO:0000256" key="1">
    <source>
        <dbReference type="ARBA" id="ARBA00022679"/>
    </source>
</evidence>
<dbReference type="InterPro" id="IPR000182">
    <property type="entry name" value="GNAT_dom"/>
</dbReference>
<proteinExistence type="predicted"/>
<dbReference type="EMBL" id="CP070499">
    <property type="protein sequence ID" value="QSB12620.1"/>
    <property type="molecule type" value="Genomic_DNA"/>
</dbReference>
<dbReference type="CDD" id="cd04301">
    <property type="entry name" value="NAT_SF"/>
    <property type="match status" value="1"/>
</dbReference>
<dbReference type="PROSITE" id="PS51186">
    <property type="entry name" value="GNAT"/>
    <property type="match status" value="1"/>
</dbReference>
<dbReference type="AlphaFoldDB" id="A0A895YEH0"/>
<dbReference type="Proteomes" id="UP000662857">
    <property type="component" value="Chromosome"/>
</dbReference>
<keyword evidence="1" id="KW-0808">Transferase</keyword>
<evidence type="ECO:0000259" key="3">
    <source>
        <dbReference type="PROSITE" id="PS51186"/>
    </source>
</evidence>
<dbReference type="KEGG" id="nhy:JQS43_12955"/>
<reference evidence="4" key="1">
    <citation type="submission" date="2021-02" db="EMBL/GenBank/DDBJ databases">
        <title>Natrosporangium hydrolyticum gen. nov., sp. nov, a haloalkaliphilic actinobacterium from a soda solonchak soil.</title>
        <authorList>
            <person name="Sorokin D.Y."/>
            <person name="Khijniak T.V."/>
            <person name="Zakharycheva A.P."/>
            <person name="Boueva O.V."/>
            <person name="Ariskina E.V."/>
            <person name="Hahnke R.L."/>
            <person name="Bunk B."/>
            <person name="Sproer C."/>
            <person name="Schumann P."/>
            <person name="Evtushenko L.I."/>
            <person name="Kublanov I.V."/>
        </authorList>
    </citation>
    <scope>NUCLEOTIDE SEQUENCE</scope>
    <source>
        <strain evidence="4">DSM 106523</strain>
    </source>
</reference>
<sequence>MTASTITDVIQLHQQRLATIDPLLPSTHPLPEQQPGDEPLAAPGAAALLRHELPDPASLLATWGAASQYRLLPRIGQADPAAAMSALLDQWARWVHGQVRAGDPETEATVTWPSRDTVMTRTFQGHGLTPSLVIAARPAGRGMPTTSGEVQVRRVREDDLAVAGQLWLEEVRWDAQFGSATERPSTADRIAERLREGLTADPLWTWVAEVDGELAGLLVLDSPEQAGWVAPLVSTAPAAYLTCLVVTGRARGAGVGAALVRQAHAALDAAEVSVTLLHYAALNPLSAPFWHRCGYRPLWTTWQARPASDLRVTE</sequence>
<dbReference type="GO" id="GO:0016747">
    <property type="term" value="F:acyltransferase activity, transferring groups other than amino-acyl groups"/>
    <property type="evidence" value="ECO:0007669"/>
    <property type="project" value="InterPro"/>
</dbReference>
<organism evidence="4 5">
    <name type="scientific">Natronosporangium hydrolyticum</name>
    <dbReference type="NCBI Taxonomy" id="2811111"/>
    <lineage>
        <taxon>Bacteria</taxon>
        <taxon>Bacillati</taxon>
        <taxon>Actinomycetota</taxon>
        <taxon>Actinomycetes</taxon>
        <taxon>Micromonosporales</taxon>
        <taxon>Micromonosporaceae</taxon>
        <taxon>Natronosporangium</taxon>
    </lineage>
</organism>
<dbReference type="InterPro" id="IPR050832">
    <property type="entry name" value="Bact_Acetyltransf"/>
</dbReference>
<dbReference type="SUPFAM" id="SSF55729">
    <property type="entry name" value="Acyl-CoA N-acyltransferases (Nat)"/>
    <property type="match status" value="1"/>
</dbReference>